<dbReference type="Proteomes" id="UP000292452">
    <property type="component" value="Unassembled WGS sequence"/>
</dbReference>
<comment type="caution">
    <text evidence="1">The sequence shown here is derived from an EMBL/GenBank/DDBJ whole genome shotgun (WGS) entry which is preliminary data.</text>
</comment>
<name>A0A4Q9HPS1_STRKA</name>
<dbReference type="EMBL" id="SIXH01000308">
    <property type="protein sequence ID" value="TBO56675.1"/>
    <property type="molecule type" value="Genomic_DNA"/>
</dbReference>
<gene>
    <name evidence="1" type="ORF">EYS09_26695</name>
</gene>
<evidence type="ECO:0000313" key="2">
    <source>
        <dbReference type="Proteomes" id="UP000292452"/>
    </source>
</evidence>
<dbReference type="AlphaFoldDB" id="A0A4Q9HPS1"/>
<reference evidence="1 2" key="1">
    <citation type="submission" date="2019-02" db="EMBL/GenBank/DDBJ databases">
        <title>Draft Genome Sequence of Streptomyces sp. AM-2504, identified by 16S rRNA comparative analysis as a Streptomyces Kasugaensis strain.</title>
        <authorList>
            <person name="Napolioni V."/>
            <person name="Giuliodori A.M."/>
            <person name="Spurio R."/>
            <person name="Fabbretti A."/>
        </authorList>
    </citation>
    <scope>NUCLEOTIDE SEQUENCE [LARGE SCALE GENOMIC DNA]</scope>
    <source>
        <strain evidence="1 2">AM-2504</strain>
    </source>
</reference>
<protein>
    <submittedName>
        <fullName evidence="1">Uncharacterized protein</fullName>
    </submittedName>
</protein>
<keyword evidence="2" id="KW-1185">Reference proteome</keyword>
<proteinExistence type="predicted"/>
<organism evidence="1 2">
    <name type="scientific">Streptomyces kasugaensis</name>
    <dbReference type="NCBI Taxonomy" id="1946"/>
    <lineage>
        <taxon>Bacteria</taxon>
        <taxon>Bacillati</taxon>
        <taxon>Actinomycetota</taxon>
        <taxon>Actinomycetes</taxon>
        <taxon>Kitasatosporales</taxon>
        <taxon>Streptomycetaceae</taxon>
        <taxon>Streptomyces</taxon>
    </lineage>
</organism>
<sequence length="324" mass="33018">MTQRLDTGASGLNGVRSRAPDETRARAVFVERMGGRALEPDELLSRVAEAAGSAPRPLGPLLESALARTRGCGEEGRLAAVLAGLATYGALAAARHHAAPGGASPAAWGLDLDSGALRVVDAVDAAAPPAPGRPFRRPVGAAAGLTWVNAVEAGLAQHCEALLVRRLDEPGTRVARLDLDAYVGDEGTGRLLRLLRAKGSPRAHDLSALLSLPACAVRIGQAAALATGGTLAAAVRTAAGRALGAGPPHAVTGPGPDPFRVSAIAPEQELPPAAARGPVPPTEHQRPLEALRAQGYTSAVLLLDHDPQAVDILPYVVHVVLLGA</sequence>
<accession>A0A4Q9HPS1</accession>
<dbReference type="RefSeq" id="WP_131125158.1">
    <property type="nucleotide sequence ID" value="NZ_SIXH01000308.1"/>
</dbReference>
<evidence type="ECO:0000313" key="1">
    <source>
        <dbReference type="EMBL" id="TBO56675.1"/>
    </source>
</evidence>